<feature type="domain" description="FecR N-terminal" evidence="3">
    <location>
        <begin position="29"/>
        <end position="71"/>
    </location>
</feature>
<dbReference type="PANTHER" id="PTHR30273">
    <property type="entry name" value="PERIPLASMIC SIGNAL SENSOR AND SIGMA FACTOR ACTIVATOR FECR-RELATED"/>
    <property type="match status" value="1"/>
</dbReference>
<comment type="caution">
    <text evidence="4">The sequence shown here is derived from an EMBL/GenBank/DDBJ whole genome shotgun (WGS) entry which is preliminary data.</text>
</comment>
<dbReference type="Proteomes" id="UP001595693">
    <property type="component" value="Unassembled WGS sequence"/>
</dbReference>
<dbReference type="PIRSF" id="PIRSF018266">
    <property type="entry name" value="FecR"/>
    <property type="match status" value="1"/>
</dbReference>
<evidence type="ECO:0000313" key="5">
    <source>
        <dbReference type="Proteomes" id="UP001595693"/>
    </source>
</evidence>
<name>A0ABV8D981_9BURK</name>
<dbReference type="EMBL" id="JBHSAJ010000026">
    <property type="protein sequence ID" value="MFC3934881.1"/>
    <property type="molecule type" value="Genomic_DNA"/>
</dbReference>
<dbReference type="PANTHER" id="PTHR30273:SF2">
    <property type="entry name" value="PROTEIN FECR"/>
    <property type="match status" value="1"/>
</dbReference>
<dbReference type="InterPro" id="IPR032623">
    <property type="entry name" value="FecR_N"/>
</dbReference>
<feature type="domain" description="FecR protein" evidence="2">
    <location>
        <begin position="136"/>
        <end position="229"/>
    </location>
</feature>
<dbReference type="Pfam" id="PF16220">
    <property type="entry name" value="DUF4880"/>
    <property type="match status" value="1"/>
</dbReference>
<protein>
    <submittedName>
        <fullName evidence="4">FecR family protein</fullName>
    </submittedName>
</protein>
<gene>
    <name evidence="4" type="ORF">ACFOW3_09605</name>
</gene>
<dbReference type="InterPro" id="IPR012373">
    <property type="entry name" value="Ferrdict_sens_TM"/>
</dbReference>
<keyword evidence="5" id="KW-1185">Reference proteome</keyword>
<evidence type="ECO:0000259" key="2">
    <source>
        <dbReference type="Pfam" id="PF04773"/>
    </source>
</evidence>
<sequence>MSAAELPLPPTPKAATSGTTVNTTHRAMQEAAEWFALLRSGEAGHTDRTAWESWLAASEAHRAAWGHVEQVSRRFEPIQSSVNPRSTVEVLQTARHHALRRRVLLGLATCGGTGLLSWAVWRHTPLPAMAMAWAADHHTGVGDVREVSLPDGTRVWLGSASAFNEDYQPSLRRLRLVTGDIFIETAADARRGFVVDTPNGRLRALGTRFNVRLEDDGQTFVAVYEGAVEVRTATSGTTRVLRASEQTRFSGSGVEPPALADPARESWTQGLLIAQDMPLAQVAAELARYRRGHLSVAPEVAGLRVFGSFPLNDTDRALVMLATVLPVQVRHTLPWWSSIEPKGKGAAPSP</sequence>
<proteinExistence type="predicted"/>
<feature type="region of interest" description="Disordered" evidence="1">
    <location>
        <begin position="1"/>
        <end position="21"/>
    </location>
</feature>
<evidence type="ECO:0000256" key="1">
    <source>
        <dbReference type="SAM" id="MobiDB-lite"/>
    </source>
</evidence>
<dbReference type="InterPro" id="IPR006860">
    <property type="entry name" value="FecR"/>
</dbReference>
<reference evidence="5" key="1">
    <citation type="journal article" date="2019" name="Int. J. Syst. Evol. Microbiol.">
        <title>The Global Catalogue of Microorganisms (GCM) 10K type strain sequencing project: providing services to taxonomists for standard genome sequencing and annotation.</title>
        <authorList>
            <consortium name="The Broad Institute Genomics Platform"/>
            <consortium name="The Broad Institute Genome Sequencing Center for Infectious Disease"/>
            <person name="Wu L."/>
            <person name="Ma J."/>
        </authorList>
    </citation>
    <scope>NUCLEOTIDE SEQUENCE [LARGE SCALE GENOMIC DNA]</scope>
    <source>
        <strain evidence="5">CCUG 2113</strain>
    </source>
</reference>
<dbReference type="Gene3D" id="2.60.120.1440">
    <property type="match status" value="1"/>
</dbReference>
<evidence type="ECO:0000259" key="3">
    <source>
        <dbReference type="Pfam" id="PF16220"/>
    </source>
</evidence>
<accession>A0ABV8D981</accession>
<dbReference type="Pfam" id="PF04773">
    <property type="entry name" value="FecR"/>
    <property type="match status" value="1"/>
</dbReference>
<evidence type="ECO:0000313" key="4">
    <source>
        <dbReference type="EMBL" id="MFC3934881.1"/>
    </source>
</evidence>
<organism evidence="4 5">
    <name type="scientific">Acidovorax facilis</name>
    <dbReference type="NCBI Taxonomy" id="12917"/>
    <lineage>
        <taxon>Bacteria</taxon>
        <taxon>Pseudomonadati</taxon>
        <taxon>Pseudomonadota</taxon>
        <taxon>Betaproteobacteria</taxon>
        <taxon>Burkholderiales</taxon>
        <taxon>Comamonadaceae</taxon>
        <taxon>Acidovorax</taxon>
    </lineage>
</organism>
<dbReference type="RefSeq" id="WP_082437379.1">
    <property type="nucleotide sequence ID" value="NZ_JAMXAX010000003.1"/>
</dbReference>